<dbReference type="EMBL" id="OCNE01000017">
    <property type="protein sequence ID" value="SOD64466.1"/>
    <property type="molecule type" value="Genomic_DNA"/>
</dbReference>
<feature type="transmembrane region" description="Helical" evidence="2">
    <location>
        <begin position="244"/>
        <end position="266"/>
    </location>
</feature>
<accession>A0A286E0N7</accession>
<proteinExistence type="predicted"/>
<name>A0A286E0N7_9ACTN</name>
<evidence type="ECO:0000313" key="4">
    <source>
        <dbReference type="Proteomes" id="UP000219072"/>
    </source>
</evidence>
<feature type="transmembrane region" description="Helical" evidence="2">
    <location>
        <begin position="43"/>
        <end position="62"/>
    </location>
</feature>
<organism evidence="3 4">
    <name type="scientific">Streptomyces zhaozhouensis</name>
    <dbReference type="NCBI Taxonomy" id="1300267"/>
    <lineage>
        <taxon>Bacteria</taxon>
        <taxon>Bacillati</taxon>
        <taxon>Actinomycetota</taxon>
        <taxon>Actinomycetes</taxon>
        <taxon>Kitasatosporales</taxon>
        <taxon>Streptomycetaceae</taxon>
        <taxon>Streptomyces</taxon>
    </lineage>
</organism>
<feature type="transmembrane region" description="Helical" evidence="2">
    <location>
        <begin position="166"/>
        <end position="190"/>
    </location>
</feature>
<evidence type="ECO:0000256" key="2">
    <source>
        <dbReference type="SAM" id="Phobius"/>
    </source>
</evidence>
<evidence type="ECO:0000313" key="3">
    <source>
        <dbReference type="EMBL" id="SOD64466.1"/>
    </source>
</evidence>
<keyword evidence="2" id="KW-1133">Transmembrane helix</keyword>
<dbReference type="AlphaFoldDB" id="A0A286E0N7"/>
<keyword evidence="2" id="KW-0472">Membrane</keyword>
<keyword evidence="2" id="KW-0812">Transmembrane</keyword>
<feature type="region of interest" description="Disordered" evidence="1">
    <location>
        <begin position="1"/>
        <end position="23"/>
    </location>
</feature>
<feature type="transmembrane region" description="Helical" evidence="2">
    <location>
        <begin position="82"/>
        <end position="102"/>
    </location>
</feature>
<evidence type="ECO:0000256" key="1">
    <source>
        <dbReference type="SAM" id="MobiDB-lite"/>
    </source>
</evidence>
<keyword evidence="4" id="KW-1185">Reference proteome</keyword>
<dbReference type="Proteomes" id="UP000219072">
    <property type="component" value="Unassembled WGS sequence"/>
</dbReference>
<protein>
    <submittedName>
        <fullName evidence="3">ABC-2 family transporter protein</fullName>
    </submittedName>
</protein>
<gene>
    <name evidence="3" type="ORF">SAMN06297387_11732</name>
</gene>
<feature type="transmembrane region" description="Helical" evidence="2">
    <location>
        <begin position="197"/>
        <end position="219"/>
    </location>
</feature>
<sequence length="271" mass="26656">MTTTTTQAPVPALPRLEGSPTGGGSRGAFAFEWTKLTSVRATWWNLLAALVLTVGFAGMLGLSAEASSAKGVAVDEPAHRLAAQAFLVSQLALVALATLAVTSEYAGGTAHATLRAVPRRGRLLAAKTTVVALVVGAAGTVLQLAGGLTAGVLMGGGGTGGDGSPAATALAVGGHLALLAVLSVGLAFVLRSAAGALTSLIMLLLALPQLLGALGPGWLATASDHLPGVAGEALTAPDGAPYGAARAVLVLVGWALAAQLAALVTLRRRDA</sequence>
<dbReference type="RefSeq" id="WP_097232901.1">
    <property type="nucleotide sequence ID" value="NZ_OCNE01000017.1"/>
</dbReference>
<reference evidence="3 4" key="1">
    <citation type="submission" date="2017-09" db="EMBL/GenBank/DDBJ databases">
        <authorList>
            <person name="Ehlers B."/>
            <person name="Leendertz F.H."/>
        </authorList>
    </citation>
    <scope>NUCLEOTIDE SEQUENCE [LARGE SCALE GENOMIC DNA]</scope>
    <source>
        <strain evidence="3 4">CGMCC 4.7095</strain>
    </source>
</reference>
<feature type="transmembrane region" description="Helical" evidence="2">
    <location>
        <begin position="123"/>
        <end position="146"/>
    </location>
</feature>
<dbReference type="OrthoDB" id="3432393at2"/>